<dbReference type="CDD" id="cd02000">
    <property type="entry name" value="TPP_E1_PDC_ADC_BCADC"/>
    <property type="match status" value="1"/>
</dbReference>
<dbReference type="EMBL" id="SEOQ01000004">
    <property type="protein sequence ID" value="TFY72843.1"/>
    <property type="molecule type" value="Genomic_DNA"/>
</dbReference>
<proteinExistence type="inferred from homology"/>
<keyword evidence="2" id="KW-0786">Thiamine pyrophosphate</keyword>
<dbReference type="Proteomes" id="UP000298327">
    <property type="component" value="Unassembled WGS sequence"/>
</dbReference>
<dbReference type="InterPro" id="IPR029061">
    <property type="entry name" value="THDP-binding"/>
</dbReference>
<evidence type="ECO:0000256" key="1">
    <source>
        <dbReference type="ARBA" id="ARBA00023002"/>
    </source>
</evidence>
<dbReference type="STRING" id="205917.A0A4Y9ZG19"/>
<evidence type="ECO:0000256" key="2">
    <source>
        <dbReference type="RuleBase" id="RU365014"/>
    </source>
</evidence>
<dbReference type="Pfam" id="PF00676">
    <property type="entry name" value="E1_dh"/>
    <property type="match status" value="1"/>
</dbReference>
<name>A0A4Y9ZG19_9AGAM</name>
<dbReference type="InterPro" id="IPR050771">
    <property type="entry name" value="Alpha-ketoacid_DH_E1_comp"/>
</dbReference>
<dbReference type="PANTHER" id="PTHR43380">
    <property type="entry name" value="2-OXOISOVALERATE DEHYDROGENASE SUBUNIT ALPHA, MITOCHONDRIAL"/>
    <property type="match status" value="1"/>
</dbReference>
<evidence type="ECO:0000259" key="3">
    <source>
        <dbReference type="Pfam" id="PF00676"/>
    </source>
</evidence>
<protein>
    <recommendedName>
        <fullName evidence="2">2-oxoisovalerate dehydrogenase subunit alpha</fullName>
        <ecNumber evidence="2">1.2.4.4</ecNumber>
    </recommendedName>
    <alternativeName>
        <fullName evidence="2">Branched-chain alpha-keto acid dehydrogenase E1 component alpha chain</fullName>
    </alternativeName>
</protein>
<dbReference type="PANTHER" id="PTHR43380:SF1">
    <property type="entry name" value="2-OXOISOVALERATE DEHYDROGENASE SUBUNIT ALPHA, MITOCHONDRIAL"/>
    <property type="match status" value="1"/>
</dbReference>
<reference evidence="4 5" key="1">
    <citation type="submission" date="2019-02" db="EMBL/GenBank/DDBJ databases">
        <title>Genome sequencing of the rare red list fungi Dentipellis fragilis.</title>
        <authorList>
            <person name="Buettner E."/>
            <person name="Kellner H."/>
        </authorList>
    </citation>
    <scope>NUCLEOTIDE SEQUENCE [LARGE SCALE GENOMIC DNA]</scope>
    <source>
        <strain evidence="4 5">DSM 105465</strain>
    </source>
</reference>
<keyword evidence="1 2" id="KW-0560">Oxidoreductase</keyword>
<comment type="similarity">
    <text evidence="2">Belongs to the BCKDHA family.</text>
</comment>
<evidence type="ECO:0000313" key="5">
    <source>
        <dbReference type="Proteomes" id="UP000298327"/>
    </source>
</evidence>
<comment type="catalytic activity">
    <reaction evidence="2">
        <text>N(6)-[(R)-lipoyl]-L-lysyl-[protein] + 3-methyl-2-oxobutanoate + H(+) = N(6)-[(R)-S(8)-2-methylpropanoyldihydrolipoyl]-L-lysyl-[protein] + CO2</text>
        <dbReference type="Rhea" id="RHEA:13457"/>
        <dbReference type="Rhea" id="RHEA-COMP:10474"/>
        <dbReference type="Rhea" id="RHEA-COMP:10497"/>
        <dbReference type="ChEBI" id="CHEBI:11851"/>
        <dbReference type="ChEBI" id="CHEBI:15378"/>
        <dbReference type="ChEBI" id="CHEBI:16526"/>
        <dbReference type="ChEBI" id="CHEBI:83099"/>
        <dbReference type="ChEBI" id="CHEBI:83142"/>
        <dbReference type="EC" id="1.2.4.4"/>
    </reaction>
</comment>
<dbReference type="Gene3D" id="3.40.50.970">
    <property type="match status" value="1"/>
</dbReference>
<dbReference type="OrthoDB" id="3845at2759"/>
<dbReference type="GO" id="GO:0009083">
    <property type="term" value="P:branched-chain amino acid catabolic process"/>
    <property type="evidence" value="ECO:0007669"/>
    <property type="project" value="TreeGrafter"/>
</dbReference>
<dbReference type="AlphaFoldDB" id="A0A4Y9ZG19"/>
<keyword evidence="5" id="KW-1185">Reference proteome</keyword>
<accession>A0A4Y9ZG19</accession>
<gene>
    <name evidence="4" type="ORF">EVG20_g178</name>
</gene>
<dbReference type="EC" id="1.2.4.4" evidence="2"/>
<feature type="domain" description="Dehydrogenase E1 component" evidence="3">
    <location>
        <begin position="87"/>
        <end position="389"/>
    </location>
</feature>
<comment type="caution">
    <text evidence="4">The sequence shown here is derived from an EMBL/GenBank/DDBJ whole genome shotgun (WGS) entry which is preliminary data.</text>
</comment>
<evidence type="ECO:0000313" key="4">
    <source>
        <dbReference type="EMBL" id="TFY72843.1"/>
    </source>
</evidence>
<comment type="function">
    <text evidence="2">The branched-chain alpha-keto dehydrogenase complex catalyzes the overall conversion of alpha-keto acids to acyl-CoA and CO(2). It contains multiple copies of three enzymatic components: branched-chain alpha-keto acid decarboxylase (E1), lipoamide acyltransferase (E2) and lipoamide dehydrogenase (E3).</text>
</comment>
<dbReference type="FunFam" id="3.40.50.970:FF:000055">
    <property type="entry name" value="2-oxoisovalerate dehydrogenase subunit alpha"/>
    <property type="match status" value="1"/>
</dbReference>
<organism evidence="4 5">
    <name type="scientific">Dentipellis fragilis</name>
    <dbReference type="NCBI Taxonomy" id="205917"/>
    <lineage>
        <taxon>Eukaryota</taxon>
        <taxon>Fungi</taxon>
        <taxon>Dikarya</taxon>
        <taxon>Basidiomycota</taxon>
        <taxon>Agaricomycotina</taxon>
        <taxon>Agaricomycetes</taxon>
        <taxon>Russulales</taxon>
        <taxon>Hericiaceae</taxon>
        <taxon>Dentipellis</taxon>
    </lineage>
</organism>
<dbReference type="GO" id="GO:0003863">
    <property type="term" value="F:branched-chain 2-oxo acid dehydrogenase activity"/>
    <property type="evidence" value="ECO:0007669"/>
    <property type="project" value="UniProtKB-EC"/>
</dbReference>
<comment type="cofactor">
    <cofactor evidence="2">
        <name>thiamine diphosphate</name>
        <dbReference type="ChEBI" id="CHEBI:58937"/>
    </cofactor>
</comment>
<dbReference type="InterPro" id="IPR001017">
    <property type="entry name" value="DH_E1"/>
</dbReference>
<dbReference type="SUPFAM" id="SSF52518">
    <property type="entry name" value="Thiamin diphosphate-binding fold (THDP-binding)"/>
    <property type="match status" value="1"/>
</dbReference>
<sequence length="475" mass="53117">MFRVLSRRRLAPLARRNITTTTPHIPQESLGDIPTTQSPITSTLHFFNSVTGEGKQIPSYRVLDGAGNVIPGAEIPEISRDTARKIYETMVLLPTMDNLLYNIQRQGKISFYMTAYGEEATIVGTAAGLAMDDEVLGQYREMGVLLWRGWGIDSAMSQCFGNEEDFSSKGRQMPVHWGSPAHHFHTISSPLATQIPQAAGVAYALRRDPFRRGKSCAAVYFGEGAASEGDFHAGMLFASTIPSPTLFIARNNGFAISTPASEQYFGDGIAARGPAYGVDTIRVDGNDVLAVLAATREARKRCVEGGRAVLLEAMTYRVSHHSTSDDSFAYRPRQEVEDRKRIDNPIARFRLFLHSQGWWTDGEEEELKARLKKDVMTAFKRAEGVKRHELKELFTDVYGGEEPWHLKEQREELAGLIKKYGADWEPWRSELKKFKDNDEQLQFVLVSSGILNQEVNKRLPNRGGTEHILAPLRPA</sequence>